<accession>A0ABY7EIU3</accession>
<name>A0ABY7EIU3_MYAAR</name>
<keyword evidence="3" id="KW-1185">Reference proteome</keyword>
<gene>
    <name evidence="2" type="ORF">MAR_017049</name>
</gene>
<protein>
    <submittedName>
        <fullName evidence="2">Uncharacterized protein</fullName>
    </submittedName>
</protein>
<dbReference type="Proteomes" id="UP001164746">
    <property type="component" value="Chromosome 6"/>
</dbReference>
<organism evidence="2 3">
    <name type="scientific">Mya arenaria</name>
    <name type="common">Soft-shell clam</name>
    <dbReference type="NCBI Taxonomy" id="6604"/>
    <lineage>
        <taxon>Eukaryota</taxon>
        <taxon>Metazoa</taxon>
        <taxon>Spiralia</taxon>
        <taxon>Lophotrochozoa</taxon>
        <taxon>Mollusca</taxon>
        <taxon>Bivalvia</taxon>
        <taxon>Autobranchia</taxon>
        <taxon>Heteroconchia</taxon>
        <taxon>Euheterodonta</taxon>
        <taxon>Imparidentia</taxon>
        <taxon>Neoheterodontei</taxon>
        <taxon>Myida</taxon>
        <taxon>Myoidea</taxon>
        <taxon>Myidae</taxon>
        <taxon>Mya</taxon>
    </lineage>
</organism>
<evidence type="ECO:0000256" key="1">
    <source>
        <dbReference type="SAM" id="Phobius"/>
    </source>
</evidence>
<keyword evidence="1" id="KW-0472">Membrane</keyword>
<dbReference type="EMBL" id="CP111017">
    <property type="protein sequence ID" value="WAR07091.1"/>
    <property type="molecule type" value="Genomic_DNA"/>
</dbReference>
<evidence type="ECO:0000313" key="3">
    <source>
        <dbReference type="Proteomes" id="UP001164746"/>
    </source>
</evidence>
<proteinExistence type="predicted"/>
<sequence>MKKRETTSLSIRLEANFHINFNSNASRVKLFVKKLLGLNLMMRNHEDRTFELHGVVRESVLAPTDSDSEEGVLIARTNALKHGMTFVLFTQQYSNSKLLKLPISQLYKHLMQISRNKIHKSEKNLILHSFSPLFCSWTVVIVSVDDYLDQNE</sequence>
<reference evidence="2" key="1">
    <citation type="submission" date="2022-11" db="EMBL/GenBank/DDBJ databases">
        <title>Centuries of genome instability and evolution in soft-shell clam transmissible cancer (bioRxiv).</title>
        <authorList>
            <person name="Hart S.F.M."/>
            <person name="Yonemitsu M.A."/>
            <person name="Giersch R.M."/>
            <person name="Beal B.F."/>
            <person name="Arriagada G."/>
            <person name="Davis B.W."/>
            <person name="Ostrander E.A."/>
            <person name="Goff S.P."/>
            <person name="Metzger M.J."/>
        </authorList>
    </citation>
    <scope>NUCLEOTIDE SEQUENCE</scope>
    <source>
        <strain evidence="2">MELC-2E11</strain>
        <tissue evidence="2">Siphon/mantle</tissue>
    </source>
</reference>
<keyword evidence="1" id="KW-0812">Transmembrane</keyword>
<evidence type="ECO:0000313" key="2">
    <source>
        <dbReference type="EMBL" id="WAR07091.1"/>
    </source>
</evidence>
<keyword evidence="1" id="KW-1133">Transmembrane helix</keyword>
<feature type="transmembrane region" description="Helical" evidence="1">
    <location>
        <begin position="125"/>
        <end position="144"/>
    </location>
</feature>